<accession>A0A137SZB2</accession>
<dbReference type="PIRSF" id="PIRSF006078">
    <property type="entry name" value="GlxK"/>
    <property type="match status" value="1"/>
</dbReference>
<organism evidence="5 6">
    <name type="scientific">Prevotella bivia</name>
    <dbReference type="NCBI Taxonomy" id="28125"/>
    <lineage>
        <taxon>Bacteria</taxon>
        <taxon>Pseudomonadati</taxon>
        <taxon>Bacteroidota</taxon>
        <taxon>Bacteroidia</taxon>
        <taxon>Bacteroidales</taxon>
        <taxon>Prevotellaceae</taxon>
        <taxon>Prevotella</taxon>
    </lineage>
</organism>
<dbReference type="PANTHER" id="PTHR21599:SF0">
    <property type="entry name" value="GLYCERATE KINASE"/>
    <property type="match status" value="1"/>
</dbReference>
<dbReference type="GO" id="GO:0031388">
    <property type="term" value="P:organic acid phosphorylation"/>
    <property type="evidence" value="ECO:0007669"/>
    <property type="project" value="UniProtKB-UniRule"/>
</dbReference>
<dbReference type="EMBL" id="LTAG01000028">
    <property type="protein sequence ID" value="KXO17796.1"/>
    <property type="molecule type" value="Genomic_DNA"/>
</dbReference>
<comment type="caution">
    <text evidence="5">The sequence shown here is derived from an EMBL/GenBank/DDBJ whole genome shotgun (WGS) entry which is preliminary data.</text>
</comment>
<evidence type="ECO:0000256" key="4">
    <source>
        <dbReference type="PIRNR" id="PIRNR006078"/>
    </source>
</evidence>
<keyword evidence="3 4" id="KW-0418">Kinase</keyword>
<dbReference type="RefSeq" id="WP_061314784.1">
    <property type="nucleotide sequence ID" value="NZ_KQ965644.1"/>
</dbReference>
<dbReference type="InterPro" id="IPR004381">
    <property type="entry name" value="Glycerate_kinase"/>
</dbReference>
<dbReference type="Pfam" id="PF02595">
    <property type="entry name" value="Gly_kinase"/>
    <property type="match status" value="1"/>
</dbReference>
<dbReference type="eggNOG" id="COG1929">
    <property type="taxonomic scope" value="Bacteria"/>
</dbReference>
<protein>
    <submittedName>
        <fullName evidence="5">Putative glycerate kinase</fullName>
    </submittedName>
</protein>
<evidence type="ECO:0000256" key="1">
    <source>
        <dbReference type="ARBA" id="ARBA00006284"/>
    </source>
</evidence>
<dbReference type="STRING" id="28125.HMPREF3202_00772"/>
<comment type="similarity">
    <text evidence="1 4">Belongs to the glycerate kinase type-1 family.</text>
</comment>
<dbReference type="SUPFAM" id="SSF110738">
    <property type="entry name" value="Glycerate kinase I"/>
    <property type="match status" value="1"/>
</dbReference>
<dbReference type="NCBIfam" id="TIGR00045">
    <property type="entry name" value="glycerate kinase"/>
    <property type="match status" value="1"/>
</dbReference>
<proteinExistence type="inferred from homology"/>
<dbReference type="PATRIC" id="fig|28125.4.peg.759"/>
<evidence type="ECO:0000256" key="2">
    <source>
        <dbReference type="ARBA" id="ARBA00022679"/>
    </source>
</evidence>
<gene>
    <name evidence="5" type="ORF">HMPREF3202_00772</name>
</gene>
<dbReference type="PANTHER" id="PTHR21599">
    <property type="entry name" value="GLYCERATE KINASE"/>
    <property type="match status" value="1"/>
</dbReference>
<dbReference type="Gene3D" id="3.90.1510.10">
    <property type="entry name" value="Glycerate kinase, domain 2"/>
    <property type="match status" value="1"/>
</dbReference>
<evidence type="ECO:0000313" key="5">
    <source>
        <dbReference type="EMBL" id="KXO17796.1"/>
    </source>
</evidence>
<dbReference type="InterPro" id="IPR018193">
    <property type="entry name" value="Glyc_kinase_flavodox-like_fold"/>
</dbReference>
<dbReference type="Proteomes" id="UP000070093">
    <property type="component" value="Unassembled WGS sequence"/>
</dbReference>
<dbReference type="InterPro" id="IPR018197">
    <property type="entry name" value="Glycerate_kinase_RE-like"/>
</dbReference>
<sequence length="372" mass="39292">MKIVAAFDSFKGSLSAQDTVTIVGKAVRTTLPNATITELPLADGGEGTTEALVHYLNASWQICNAHDALMRPVTTKYAISSNGTTAIMDMASAAGLPLLSSEERNPMLTTTFGVGEMLKDAISKGCKHILLGIGGSATNDAGIGMLAALGVKFYDNHKREVTPVGKNLKLISSVDLSKIINLKTITIDVICDVTNPLYGPNGAAHIYAKQKGANSTEIIELDNGLRHFATLCTTNPNTSGAGAAGGLGYALLSLNANLKNGAEIVLETAQLAHHIQDADLIFTGEGKIDEQTLCGKLPFAVLQMAKHIQKPVIALAGCVENKDKLLTAGFKDVQSINALYNPNVPITELMKTSVAAENLYNTVVLILDKYSQ</sequence>
<dbReference type="InterPro" id="IPR036129">
    <property type="entry name" value="Glycerate_kinase_sf"/>
</dbReference>
<evidence type="ECO:0000313" key="6">
    <source>
        <dbReference type="Proteomes" id="UP000070093"/>
    </source>
</evidence>
<dbReference type="Gene3D" id="3.40.50.10350">
    <property type="entry name" value="Glycerate kinase, domain 1"/>
    <property type="match status" value="1"/>
</dbReference>
<keyword evidence="2 4" id="KW-0808">Transferase</keyword>
<dbReference type="GO" id="GO:0008887">
    <property type="term" value="F:glycerate kinase activity"/>
    <property type="evidence" value="ECO:0007669"/>
    <property type="project" value="UniProtKB-UniRule"/>
</dbReference>
<name>A0A137SZB2_9BACT</name>
<evidence type="ECO:0000256" key="3">
    <source>
        <dbReference type="ARBA" id="ARBA00022777"/>
    </source>
</evidence>
<dbReference type="AlphaFoldDB" id="A0A137SZB2"/>
<reference evidence="5 6" key="1">
    <citation type="submission" date="2016-02" db="EMBL/GenBank/DDBJ databases">
        <authorList>
            <person name="Wen L."/>
            <person name="He K."/>
            <person name="Yang H."/>
        </authorList>
    </citation>
    <scope>NUCLEOTIDE SEQUENCE [LARGE SCALE GENOMIC DNA]</scope>
    <source>
        <strain evidence="5 6">GED7880</strain>
    </source>
</reference>